<sequence length="257" mass="29320">MILATYGGGTNSSAAIIEWVKKGLPIDVILFADTGGEKPHTYRYVKIFSDWLVSQGYPEIITVKRVNQKKEVETLEEECLRLENMPSIAFGHKTCSQKHKIAPQDKYMNNLPEAKEAWARGERIIKLIGYDIDEEYRIKPDQDEADTKYERRYPLIEDGMDRDACIESIKSVGLPLPGKSACFFCPSSKPSEIEFLRNQYPDLFERALKIEELGVKKAISVKGLGRTWSWKEASRQITMFDEDFKFVPEVACGCFDG</sequence>
<protein>
    <submittedName>
        <fullName evidence="1">Phosphoadenosine phosphosulfate reductase</fullName>
    </submittedName>
</protein>
<accession>A0A6C0Y6R8</accession>
<dbReference type="EMBL" id="CP044456">
    <property type="protein sequence ID" value="QIC71868.1"/>
    <property type="molecule type" value="Genomic_DNA"/>
</dbReference>
<dbReference type="AlphaFoldDB" id="A0A6C0Y6R8"/>
<dbReference type="Proteomes" id="UP000503440">
    <property type="component" value="Plasmid pB18-1"/>
</dbReference>
<geneLocation type="plasmid" evidence="2">
    <name>pb18-1</name>
</geneLocation>
<evidence type="ECO:0000313" key="1">
    <source>
        <dbReference type="EMBL" id="QIC71868.1"/>
    </source>
</evidence>
<dbReference type="RefSeq" id="WP_163146527.1">
    <property type="nucleotide sequence ID" value="NZ_CP044456.1"/>
</dbReference>
<keyword evidence="1" id="KW-0614">Plasmid</keyword>
<dbReference type="InterPro" id="IPR014729">
    <property type="entry name" value="Rossmann-like_a/b/a_fold"/>
</dbReference>
<gene>
    <name evidence="1" type="ORF">FSC09_15880</name>
</gene>
<dbReference type="Gene3D" id="3.40.50.620">
    <property type="entry name" value="HUPs"/>
    <property type="match status" value="1"/>
</dbReference>
<reference evidence="1 2" key="1">
    <citation type="submission" date="2019-09" db="EMBL/GenBank/DDBJ databases">
        <title>Non-baumannii Acinetobacter spp. carrying blaNDM-1 isolated in China.</title>
        <authorList>
            <person name="Cui C."/>
            <person name="Chen C."/>
            <person name="Sun J."/>
            <person name="Liu Y."/>
        </authorList>
    </citation>
    <scope>NUCLEOTIDE SEQUENCE [LARGE SCALE GENOMIC DNA]</scope>
    <source>
        <strain evidence="1 2">B18</strain>
        <plasmid evidence="2">pb18-1</plasmid>
    </source>
</reference>
<evidence type="ECO:0000313" key="2">
    <source>
        <dbReference type="Proteomes" id="UP000503440"/>
    </source>
</evidence>
<proteinExistence type="predicted"/>
<organism evidence="1 2">
    <name type="scientific">Acinetobacter indicus</name>
    <dbReference type="NCBI Taxonomy" id="756892"/>
    <lineage>
        <taxon>Bacteria</taxon>
        <taxon>Pseudomonadati</taxon>
        <taxon>Pseudomonadota</taxon>
        <taxon>Gammaproteobacteria</taxon>
        <taxon>Moraxellales</taxon>
        <taxon>Moraxellaceae</taxon>
        <taxon>Acinetobacter</taxon>
    </lineage>
</organism>
<name>A0A6C0Y6R8_9GAMM</name>